<dbReference type="Proteomes" id="UP000789572">
    <property type="component" value="Unassembled WGS sequence"/>
</dbReference>
<feature type="compositionally biased region" description="Polar residues" evidence="3">
    <location>
        <begin position="550"/>
        <end position="561"/>
    </location>
</feature>
<dbReference type="PROSITE" id="PS50175">
    <property type="entry name" value="ASP_PROT_RETROV"/>
    <property type="match status" value="1"/>
</dbReference>
<dbReference type="CDD" id="cd00303">
    <property type="entry name" value="retropepsin_like"/>
    <property type="match status" value="1"/>
</dbReference>
<sequence>PDGNPYKDAALKKFPSESCNRCHRYHRNIENFDTLRIILRPYEFRYSQKDAGNFYYHCHSKNPERSAQVFVESLTFIKPPSSSEELLDILITKNWKRLETTSFTPPSDEDIANSKTQVADSPILGPLYDQTVTPYEQTQNLRKSVEDYLTDYQAQTGHRFTPADRYDFDNDQPFGDNLPPVDIDQVFSIAKEDEVDLQSDEFEEKSDEEFEQALEQTEENNIINPQADVPAYQPNPQPYRLPSPPPDLPQNLPNPPVAPPVVPQQIPPVAPPPPLFNPAPFQPPQQQQYQGEEMSQASYPTFDGTNPRKWIAELELAFIANNLPTDAHPRKIGIAALHLGPAKMWYVTMDNKPTTWGRANARDGFKELFLAKYATDGNRTQVSQQAYACTQRKTESVNDYLNALQEMWLECGDPAVMPEWMKVNQFVHGLLPAIRTPVMQQAPGTMAQAIQFANNCFYAMRASVQPSHSAEVNDALLEEIAALKVQVAELKTFPTNTNNNNNRGYQQGNSSNRRNGPRCHYCGNNGHGHPTGKKAQLGSTKKEQSRTGKRSATSVEGSDSGNRIRPSHGAKQYGDSDVSGPTYCSAFVEEVESRILVDTGSSVTIISSEHFDLITGRMKKKPILESSNYQIQGVTGHREQPRGEVKNLPLRFKKTDQHGD</sequence>
<dbReference type="EMBL" id="CAJVPJ010002821">
    <property type="protein sequence ID" value="CAG8629988.1"/>
    <property type="molecule type" value="Genomic_DNA"/>
</dbReference>
<evidence type="ECO:0000313" key="6">
    <source>
        <dbReference type="Proteomes" id="UP000789572"/>
    </source>
</evidence>
<feature type="compositionally biased region" description="Pro residues" evidence="3">
    <location>
        <begin position="233"/>
        <end position="283"/>
    </location>
</feature>
<feature type="non-terminal residue" evidence="5">
    <location>
        <position position="660"/>
    </location>
</feature>
<dbReference type="InterPro" id="IPR021109">
    <property type="entry name" value="Peptidase_aspartic_dom_sf"/>
</dbReference>
<feature type="region of interest" description="Disordered" evidence="3">
    <location>
        <begin position="226"/>
        <end position="286"/>
    </location>
</feature>
<gene>
    <name evidence="5" type="ORF">POCULU_LOCUS8843</name>
</gene>
<dbReference type="GO" id="GO:0006508">
    <property type="term" value="P:proteolysis"/>
    <property type="evidence" value="ECO:0007669"/>
    <property type="project" value="InterPro"/>
</dbReference>
<evidence type="ECO:0000313" key="5">
    <source>
        <dbReference type="EMBL" id="CAG8629988.1"/>
    </source>
</evidence>
<evidence type="ECO:0000256" key="2">
    <source>
        <dbReference type="ARBA" id="ARBA00022801"/>
    </source>
</evidence>
<evidence type="ECO:0000256" key="1">
    <source>
        <dbReference type="ARBA" id="ARBA00022750"/>
    </source>
</evidence>
<dbReference type="PROSITE" id="PS00141">
    <property type="entry name" value="ASP_PROTEASE"/>
    <property type="match status" value="1"/>
</dbReference>
<proteinExistence type="predicted"/>
<evidence type="ECO:0000256" key="3">
    <source>
        <dbReference type="SAM" id="MobiDB-lite"/>
    </source>
</evidence>
<feature type="compositionally biased region" description="Low complexity" evidence="3">
    <location>
        <begin position="495"/>
        <end position="512"/>
    </location>
</feature>
<keyword evidence="1" id="KW-0645">Protease</keyword>
<dbReference type="OrthoDB" id="10068942at2759"/>
<dbReference type="InterPro" id="IPR005162">
    <property type="entry name" value="Retrotrans_gag_dom"/>
</dbReference>
<dbReference type="AlphaFoldDB" id="A0A9N9D9B3"/>
<feature type="compositionally biased region" description="Basic and acidic residues" evidence="3">
    <location>
        <begin position="636"/>
        <end position="645"/>
    </location>
</feature>
<comment type="caution">
    <text evidence="5">The sequence shown here is derived from an EMBL/GenBank/DDBJ whole genome shotgun (WGS) entry which is preliminary data.</text>
</comment>
<reference evidence="5" key="1">
    <citation type="submission" date="2021-06" db="EMBL/GenBank/DDBJ databases">
        <authorList>
            <person name="Kallberg Y."/>
            <person name="Tangrot J."/>
            <person name="Rosling A."/>
        </authorList>
    </citation>
    <scope>NUCLEOTIDE SEQUENCE</scope>
    <source>
        <strain evidence="5">IA702</strain>
    </source>
</reference>
<evidence type="ECO:0000259" key="4">
    <source>
        <dbReference type="PROSITE" id="PS50175"/>
    </source>
</evidence>
<name>A0A9N9D9B3_9GLOM</name>
<feature type="region of interest" description="Disordered" evidence="3">
    <location>
        <begin position="632"/>
        <end position="660"/>
    </location>
</feature>
<protein>
    <submittedName>
        <fullName evidence="5">6088_t:CDS:1</fullName>
    </submittedName>
</protein>
<dbReference type="GO" id="GO:0004190">
    <property type="term" value="F:aspartic-type endopeptidase activity"/>
    <property type="evidence" value="ECO:0007669"/>
    <property type="project" value="UniProtKB-KW"/>
</dbReference>
<dbReference type="PANTHER" id="PTHR33223:SF6">
    <property type="entry name" value="CCHC-TYPE DOMAIN-CONTAINING PROTEIN"/>
    <property type="match status" value="1"/>
</dbReference>
<dbReference type="Gene3D" id="2.40.70.10">
    <property type="entry name" value="Acid Proteases"/>
    <property type="match status" value="1"/>
</dbReference>
<feature type="region of interest" description="Disordered" evidence="3">
    <location>
        <begin position="494"/>
        <end position="577"/>
    </location>
</feature>
<dbReference type="Pfam" id="PF03732">
    <property type="entry name" value="Retrotrans_gag"/>
    <property type="match status" value="1"/>
</dbReference>
<accession>A0A9N9D9B3</accession>
<keyword evidence="2" id="KW-0378">Hydrolase</keyword>
<organism evidence="5 6">
    <name type="scientific">Paraglomus occultum</name>
    <dbReference type="NCBI Taxonomy" id="144539"/>
    <lineage>
        <taxon>Eukaryota</taxon>
        <taxon>Fungi</taxon>
        <taxon>Fungi incertae sedis</taxon>
        <taxon>Mucoromycota</taxon>
        <taxon>Glomeromycotina</taxon>
        <taxon>Glomeromycetes</taxon>
        <taxon>Paraglomerales</taxon>
        <taxon>Paraglomeraceae</taxon>
        <taxon>Paraglomus</taxon>
    </lineage>
</organism>
<dbReference type="InterPro" id="IPR001995">
    <property type="entry name" value="Peptidase_A2_cat"/>
</dbReference>
<keyword evidence="6" id="KW-1185">Reference proteome</keyword>
<keyword evidence="1" id="KW-0064">Aspartyl protease</keyword>
<dbReference type="SUPFAM" id="SSF50630">
    <property type="entry name" value="Acid proteases"/>
    <property type="match status" value="1"/>
</dbReference>
<dbReference type="PANTHER" id="PTHR33223">
    <property type="entry name" value="CCHC-TYPE DOMAIN-CONTAINING PROTEIN"/>
    <property type="match status" value="1"/>
</dbReference>
<dbReference type="InterPro" id="IPR001969">
    <property type="entry name" value="Aspartic_peptidase_AS"/>
</dbReference>
<feature type="domain" description="Peptidase A2" evidence="4">
    <location>
        <begin position="593"/>
        <end position="636"/>
    </location>
</feature>